<dbReference type="InterPro" id="IPR004481">
    <property type="entry name" value="K/Na/Ca-exchanger"/>
</dbReference>
<feature type="domain" description="Sodium/calcium exchanger membrane region" evidence="6">
    <location>
        <begin position="189"/>
        <end position="325"/>
    </location>
</feature>
<dbReference type="NCBIfam" id="TIGR00367">
    <property type="entry name" value="calcium/sodium antiporter"/>
    <property type="match status" value="1"/>
</dbReference>
<keyword evidence="2 5" id="KW-0812">Transmembrane</keyword>
<organism evidence="7 8">
    <name type="scientific">Glaciecola nitratireducens (strain JCM 12485 / KCTC 12276 / FR1064)</name>
    <dbReference type="NCBI Taxonomy" id="1085623"/>
    <lineage>
        <taxon>Bacteria</taxon>
        <taxon>Pseudomonadati</taxon>
        <taxon>Pseudomonadota</taxon>
        <taxon>Gammaproteobacteria</taxon>
        <taxon>Alteromonadales</taxon>
        <taxon>Alteromonadaceae</taxon>
        <taxon>Brumicola</taxon>
    </lineage>
</organism>
<dbReference type="Pfam" id="PF01699">
    <property type="entry name" value="Na_Ca_ex"/>
    <property type="match status" value="2"/>
</dbReference>
<accession>G4QI72</accession>
<keyword evidence="3 5" id="KW-1133">Transmembrane helix</keyword>
<feature type="transmembrane region" description="Helical" evidence="5">
    <location>
        <begin position="73"/>
        <end position="95"/>
    </location>
</feature>
<evidence type="ECO:0000313" key="7">
    <source>
        <dbReference type="EMBL" id="AEP30686.1"/>
    </source>
</evidence>
<dbReference type="PANTHER" id="PTHR10846:SF8">
    <property type="entry name" value="INNER MEMBRANE PROTEIN YRBG"/>
    <property type="match status" value="1"/>
</dbReference>
<feature type="transmembrane region" description="Helical" evidence="5">
    <location>
        <begin position="248"/>
        <end position="271"/>
    </location>
</feature>
<dbReference type="Gene3D" id="1.20.1420.30">
    <property type="entry name" value="NCX, central ion-binding region"/>
    <property type="match status" value="1"/>
</dbReference>
<dbReference type="EMBL" id="CP003060">
    <property type="protein sequence ID" value="AEP30686.1"/>
    <property type="molecule type" value="Genomic_DNA"/>
</dbReference>
<dbReference type="AlphaFoldDB" id="G4QI72"/>
<dbReference type="InterPro" id="IPR004837">
    <property type="entry name" value="NaCa_Exmemb"/>
</dbReference>
<name>G4QI72_GLANF</name>
<dbReference type="OrthoDB" id="9794225at2"/>
<feature type="transmembrane region" description="Helical" evidence="5">
    <location>
        <begin position="102"/>
        <end position="119"/>
    </location>
</feature>
<dbReference type="GO" id="GO:0006874">
    <property type="term" value="P:intracellular calcium ion homeostasis"/>
    <property type="evidence" value="ECO:0007669"/>
    <property type="project" value="TreeGrafter"/>
</dbReference>
<dbReference type="Proteomes" id="UP000009282">
    <property type="component" value="Chromosome"/>
</dbReference>
<dbReference type="eggNOG" id="COG0530">
    <property type="taxonomic scope" value="Bacteria"/>
</dbReference>
<dbReference type="KEGG" id="gni:GNIT_2589"/>
<evidence type="ECO:0000256" key="4">
    <source>
        <dbReference type="ARBA" id="ARBA00023136"/>
    </source>
</evidence>
<keyword evidence="8" id="KW-1185">Reference proteome</keyword>
<feature type="domain" description="Sodium/calcium exchanger membrane region" evidence="6">
    <location>
        <begin position="4"/>
        <end position="143"/>
    </location>
</feature>
<reference evidence="7 8" key="1">
    <citation type="journal article" date="2011" name="J. Bacteriol.">
        <title>Complete genome sequence of seawater bacterium Glaciecola nitratireducens FR1064T.</title>
        <authorList>
            <person name="Bian F."/>
            <person name="Qin Q.L."/>
            <person name="Xie B.B."/>
            <person name="Shu Y.L."/>
            <person name="Zhang X.Y."/>
            <person name="Yu Y."/>
            <person name="Chen B."/>
            <person name="Chen X.L."/>
            <person name="Zhou B.C."/>
            <person name="Zhang Y.Z."/>
        </authorList>
    </citation>
    <scope>NUCLEOTIDE SEQUENCE [LARGE SCALE GENOMIC DNA]</scope>
    <source>
        <strain evidence="8">JCM 12485 / KCTC 12276 / FR1064</strain>
    </source>
</reference>
<proteinExistence type="predicted"/>
<protein>
    <submittedName>
        <fullName evidence="7">Sodium/calcium exchanger</fullName>
    </submittedName>
</protein>
<feature type="transmembrane region" description="Helical" evidence="5">
    <location>
        <begin position="180"/>
        <end position="203"/>
    </location>
</feature>
<evidence type="ECO:0000259" key="6">
    <source>
        <dbReference type="Pfam" id="PF01699"/>
    </source>
</evidence>
<evidence type="ECO:0000256" key="5">
    <source>
        <dbReference type="SAM" id="Phobius"/>
    </source>
</evidence>
<evidence type="ECO:0000313" key="8">
    <source>
        <dbReference type="Proteomes" id="UP000009282"/>
    </source>
</evidence>
<gene>
    <name evidence="7" type="primary">yrbG</name>
    <name evidence="7" type="ordered locus">GNIT_2589</name>
</gene>
<comment type="subcellular location">
    <subcellularLocation>
        <location evidence="1">Membrane</location>
        <topology evidence="1">Multi-pass membrane protein</topology>
    </subcellularLocation>
</comment>
<dbReference type="GO" id="GO:0008273">
    <property type="term" value="F:calcium, potassium:sodium antiporter activity"/>
    <property type="evidence" value="ECO:0007669"/>
    <property type="project" value="TreeGrafter"/>
</dbReference>
<keyword evidence="4 5" id="KW-0472">Membrane</keyword>
<feature type="transmembrane region" description="Helical" evidence="5">
    <location>
        <begin position="312"/>
        <end position="328"/>
    </location>
</feature>
<feature type="transmembrane region" description="Helical" evidence="5">
    <location>
        <begin position="38"/>
        <end position="61"/>
    </location>
</feature>
<dbReference type="GO" id="GO:0005262">
    <property type="term" value="F:calcium channel activity"/>
    <property type="evidence" value="ECO:0007669"/>
    <property type="project" value="TreeGrafter"/>
</dbReference>
<dbReference type="STRING" id="1085623.GNIT_2589"/>
<dbReference type="GO" id="GO:0005886">
    <property type="term" value="C:plasma membrane"/>
    <property type="evidence" value="ECO:0007669"/>
    <property type="project" value="TreeGrafter"/>
</dbReference>
<feature type="transmembrane region" description="Helical" evidence="5">
    <location>
        <begin position="125"/>
        <end position="143"/>
    </location>
</feature>
<dbReference type="InterPro" id="IPR044880">
    <property type="entry name" value="NCX_ion-bd_dom_sf"/>
</dbReference>
<feature type="transmembrane region" description="Helical" evidence="5">
    <location>
        <begin position="283"/>
        <end position="300"/>
    </location>
</feature>
<evidence type="ECO:0000256" key="2">
    <source>
        <dbReference type="ARBA" id="ARBA00022692"/>
    </source>
</evidence>
<dbReference type="RefSeq" id="WP_014109559.1">
    <property type="nucleotide sequence ID" value="NC_016041.1"/>
</dbReference>
<dbReference type="HOGENOM" id="CLU_007948_0_3_6"/>
<evidence type="ECO:0000256" key="1">
    <source>
        <dbReference type="ARBA" id="ARBA00004141"/>
    </source>
</evidence>
<feature type="transmembrane region" description="Helical" evidence="5">
    <location>
        <begin position="6"/>
        <end position="26"/>
    </location>
</feature>
<evidence type="ECO:0000256" key="3">
    <source>
        <dbReference type="ARBA" id="ARBA00022989"/>
    </source>
</evidence>
<dbReference type="PANTHER" id="PTHR10846">
    <property type="entry name" value="SODIUM/POTASSIUM/CALCIUM EXCHANGER"/>
    <property type="match status" value="1"/>
</dbReference>
<sequence>MLDVFYLILGVGLLTVGGNFLIRGALGISMRAGISPLLTGLVIVGFGTSMPELVVSVGAALSGQPDIAIGNVVGSNIANILLVLGLCAAITPLFISALSLRRDAVAVMASSCLFMLIVLDGSLSWIDATILLSALVGYLIWAYRTEKKANMPLAHVLEDEITEDEVTEDEITQIAVKPKAIIWTVAETIGGLALLIAGSQILLKGAVGIAIGLGVSEAVIGLTLVAVGTSLPELTISVIAAFRKHADVAIGNILGSNIFNLLGILGVSAILQPIAVAGRVITFDQWVMLGSSILLYIFLLSGRKLSRVEGGLLLLGYFAYIAVSYIYFPN</sequence>